<organism evidence="1">
    <name type="scientific">uncultured Prevotella sp</name>
    <dbReference type="NCBI Taxonomy" id="159272"/>
    <lineage>
        <taxon>Bacteria</taxon>
        <taxon>Pseudomonadati</taxon>
        <taxon>Bacteroidota</taxon>
        <taxon>Bacteroidia</taxon>
        <taxon>Bacteroidales</taxon>
        <taxon>Prevotellaceae</taxon>
        <taxon>Prevotella</taxon>
        <taxon>environmental samples</taxon>
    </lineage>
</organism>
<gene>
    <name evidence="1" type="ORF">Prevot485_0590</name>
</gene>
<protein>
    <submittedName>
        <fullName evidence="1">Uncharacterized protein</fullName>
    </submittedName>
</protein>
<name>A0A6G8F0Y5_9BACT</name>
<dbReference type="EMBL" id="MN990733">
    <property type="protein sequence ID" value="QIM09960.1"/>
    <property type="molecule type" value="Genomic_DNA"/>
</dbReference>
<sequence length="875" mass="95289">MTNVATEGMYYKFNVEDAAGAYVVSFKIRQATLAWPFSTNIHTRTTDNVNTYGYDAADRNFVSVFGNTGGYTSNTDFVSCGTAQMLTSDWKTVSFAVVGDGTIRDWYIAFQGMNTGVEISDVQIQKASQVADLRKRDKVLQFVNSIINAKEWPESDEYAGVMEAVEMLNAVTDDSSVAELDDALTTMDEVMSTPDKLGFLDIHMDDYLASCTSATKWVDRRVKDRSISSIGDWQLSGVRWGHCWNNTEAETARALLIGNFAYGNNLAGPSYCKMTKTLNPGTYVFAVDGSACTAYNKNTISGDNGYTANLGYETGEMRLYVKSTAEGAEDLVSNAIALPATEMLKYDDYAQNVITFKVEQAGDYEIGIELLQPEREGYTLGNLGGNMYLANPRLYCSLDGYNAEQLAYIEKVRTQINAAANAYASAEALRDSVELPWLKKEMADTMAVMKPRVDFYNALTDEEIINGFVDPVSGVANNGYADMTAGEDSETGNPIPTYNAADSIMNNGVRPMQYFNNTYTRVNAIFVNLNTSIDLAKQALALPIYSTATGSSALNSAITTAEALYKDMAANGSYVINAGEEVNVDSVAVVNGKVTLDEAVVAFKASVPAENITTLVDIDFSGDAVESTETGLYSIAGNKGSMEFSYFKTETPTDAKDLPFEKGFDNNGEKVSADVLRVGNGTGTVVVDPAEYAGGVVRVSFDYYFMRLINRNTGFYLNDENGANVAGLWLSPYSWSATYNPFGFDLGKFVGTTSDNLNSLTEANKTSFELVLDYVNKTMYASTTSPNGTQVTETVPFSGDFTSFIVQSDYRDFNGRRSWFDNLKIERIAVDPTGVAGVQEVSEAADEAIYNVAGQKVSAPVKGQIYVKKGAAFVK</sequence>
<dbReference type="AlphaFoldDB" id="A0A6G8F0Y5"/>
<proteinExistence type="predicted"/>
<evidence type="ECO:0000313" key="1">
    <source>
        <dbReference type="EMBL" id="QIM09960.1"/>
    </source>
</evidence>
<reference evidence="1" key="1">
    <citation type="journal article" date="2020" name="J. ISSAAS">
        <title>Lactobacilli and other gastrointestinal microbiota of Peromyscus leucopus, reservoir host for agents of Lyme disease and other zoonoses in North America.</title>
        <authorList>
            <person name="Milovic A."/>
            <person name="Bassam K."/>
            <person name="Shao H."/>
            <person name="Chatzistamou I."/>
            <person name="Tufts D.M."/>
            <person name="Diuk-Wasser M."/>
            <person name="Barbour A.G."/>
        </authorList>
    </citation>
    <scope>NUCLEOTIDE SEQUENCE</scope>
    <source>
        <strain evidence="1">LL70</strain>
    </source>
</reference>
<accession>A0A6G8F0Y5</accession>